<keyword evidence="4" id="KW-0813">Transport</keyword>
<dbReference type="OrthoDB" id="276296at2759"/>
<evidence type="ECO:0000256" key="9">
    <source>
        <dbReference type="ARBA" id="ARBA00023157"/>
    </source>
</evidence>
<dbReference type="Proteomes" id="UP000053105">
    <property type="component" value="Unassembled WGS sequence"/>
</dbReference>
<evidence type="ECO:0000256" key="4">
    <source>
        <dbReference type="ARBA" id="ARBA00022448"/>
    </source>
</evidence>
<keyword evidence="11" id="KW-0830">Ubiquinone</keyword>
<keyword evidence="8" id="KW-0496">Mitochondrion</keyword>
<dbReference type="GO" id="GO:0005739">
    <property type="term" value="C:mitochondrion"/>
    <property type="evidence" value="ECO:0007669"/>
    <property type="project" value="UniProtKB-SubCell"/>
</dbReference>
<feature type="compositionally biased region" description="Basic and acidic residues" evidence="10">
    <location>
        <begin position="136"/>
        <end position="154"/>
    </location>
</feature>
<gene>
    <name evidence="11" type="ORF">WN51_03154</name>
</gene>
<dbReference type="PANTHER" id="PTHR13344:SF0">
    <property type="entry name" value="NADH DEHYDROGENASE [UBIQUINONE] 1 ALPHA SUBCOMPLEX SUBUNIT 8"/>
    <property type="match status" value="1"/>
</dbReference>
<dbReference type="STRING" id="166423.A0A0M8ZXD4"/>
<proteinExistence type="inferred from homology"/>
<evidence type="ECO:0000256" key="6">
    <source>
        <dbReference type="ARBA" id="ARBA00022737"/>
    </source>
</evidence>
<dbReference type="EMBL" id="KQ435826">
    <property type="protein sequence ID" value="KOX72006.1"/>
    <property type="molecule type" value="Genomic_DNA"/>
</dbReference>
<organism evidence="11 12">
    <name type="scientific">Melipona quadrifasciata</name>
    <dbReference type="NCBI Taxonomy" id="166423"/>
    <lineage>
        <taxon>Eukaryota</taxon>
        <taxon>Metazoa</taxon>
        <taxon>Ecdysozoa</taxon>
        <taxon>Arthropoda</taxon>
        <taxon>Hexapoda</taxon>
        <taxon>Insecta</taxon>
        <taxon>Pterygota</taxon>
        <taxon>Neoptera</taxon>
        <taxon>Endopterygota</taxon>
        <taxon>Hymenoptera</taxon>
        <taxon>Apocrita</taxon>
        <taxon>Aculeata</taxon>
        <taxon>Apoidea</taxon>
        <taxon>Anthophila</taxon>
        <taxon>Apidae</taxon>
        <taxon>Melipona</taxon>
    </lineage>
</organism>
<keyword evidence="6" id="KW-0677">Repeat</keyword>
<comment type="similarity">
    <text evidence="3">Belongs to the complex I NDUFA8 subunit family.</text>
</comment>
<feature type="region of interest" description="Disordered" evidence="10">
    <location>
        <begin position="136"/>
        <end position="174"/>
    </location>
</feature>
<sequence length="174" mass="20052">MTNSKIFALPSDEDLDTEELSISWPYIAAAAVFLGKKCEWYHNEFMLCRYELKDPRKCLKEGKDVTKCAKEGFQEIKKHCGKEFEEHVNCVIDTSATGTNDRYCSKTRKMFDDCMLKNLNMERPPFGYFCEARVHDSPRPKPEPEPDRFTDRLPDPVAPPYPPPKYQGAAGFNI</sequence>
<evidence type="ECO:0000256" key="10">
    <source>
        <dbReference type="SAM" id="MobiDB-lite"/>
    </source>
</evidence>
<evidence type="ECO:0000256" key="8">
    <source>
        <dbReference type="ARBA" id="ARBA00023128"/>
    </source>
</evidence>
<comment type="subcellular location">
    <subcellularLocation>
        <location evidence="2">Mitochondrion</location>
    </subcellularLocation>
</comment>
<reference evidence="11 12" key="1">
    <citation type="submission" date="2015-07" db="EMBL/GenBank/DDBJ databases">
        <title>The genome of Melipona quadrifasciata.</title>
        <authorList>
            <person name="Pan H."/>
            <person name="Kapheim K."/>
        </authorList>
    </citation>
    <scope>NUCLEOTIDE SEQUENCE [LARGE SCALE GENOMIC DNA]</scope>
    <source>
        <strain evidence="11">0111107301</strain>
        <tissue evidence="11">Whole body</tissue>
    </source>
</reference>
<name>A0A0M8ZXD4_9HYME</name>
<keyword evidence="7" id="KW-0249">Electron transport</keyword>
<feature type="compositionally biased region" description="Pro residues" evidence="10">
    <location>
        <begin position="156"/>
        <end position="165"/>
    </location>
</feature>
<keyword evidence="12" id="KW-1185">Reference proteome</keyword>
<evidence type="ECO:0000256" key="5">
    <source>
        <dbReference type="ARBA" id="ARBA00022660"/>
    </source>
</evidence>
<accession>A0A0M8ZXD4</accession>
<keyword evidence="9" id="KW-1015">Disulfide bond</keyword>
<evidence type="ECO:0000256" key="3">
    <source>
        <dbReference type="ARBA" id="ARBA00010705"/>
    </source>
</evidence>
<evidence type="ECO:0000256" key="1">
    <source>
        <dbReference type="ARBA" id="ARBA00003195"/>
    </source>
</evidence>
<evidence type="ECO:0000313" key="11">
    <source>
        <dbReference type="EMBL" id="KOX72006.1"/>
    </source>
</evidence>
<dbReference type="GO" id="GO:0006120">
    <property type="term" value="P:mitochondrial electron transport, NADH to ubiquinone"/>
    <property type="evidence" value="ECO:0007669"/>
    <property type="project" value="InterPro"/>
</dbReference>
<evidence type="ECO:0000256" key="7">
    <source>
        <dbReference type="ARBA" id="ARBA00022982"/>
    </source>
</evidence>
<evidence type="ECO:0000313" key="12">
    <source>
        <dbReference type="Proteomes" id="UP000053105"/>
    </source>
</evidence>
<dbReference type="AlphaFoldDB" id="A0A0M8ZXD4"/>
<comment type="function">
    <text evidence="1">Accessory subunit of the mitochondrial membrane respiratory chain NADH dehydrogenase (Complex I), that is believed not to be involved in catalysis. Complex I functions in the transfer of electrons from NADH to the respiratory chain. The immediate electron acceptor for the enzyme is believed to be ubiquinone.</text>
</comment>
<protein>
    <submittedName>
        <fullName evidence="11">NADH dehydrogenase [ubiquinone] 1 alpha subcomplex subunit 8</fullName>
    </submittedName>
</protein>
<dbReference type="InterPro" id="IPR016680">
    <property type="entry name" value="NDUFA8"/>
</dbReference>
<dbReference type="PANTHER" id="PTHR13344">
    <property type="entry name" value="NADH-UBIQUINONE OXIDOREDUCTASE"/>
    <property type="match status" value="1"/>
</dbReference>
<keyword evidence="5" id="KW-0679">Respiratory chain</keyword>
<evidence type="ECO:0000256" key="2">
    <source>
        <dbReference type="ARBA" id="ARBA00004173"/>
    </source>
</evidence>